<dbReference type="PANTHER" id="PTHR23501:SF191">
    <property type="entry name" value="VACUOLAR BASIC AMINO ACID TRANSPORTER 4"/>
    <property type="match status" value="1"/>
</dbReference>
<dbReference type="Proteomes" id="UP000286976">
    <property type="component" value="Unassembled WGS sequence"/>
</dbReference>
<dbReference type="FunFam" id="1.20.1720.10:FF:000004">
    <property type="entry name" value="EmrB/QacA family drug resistance transporter"/>
    <property type="match status" value="1"/>
</dbReference>
<dbReference type="InterPro" id="IPR036259">
    <property type="entry name" value="MFS_trans_sf"/>
</dbReference>
<name>A0A432X255_9GAMM</name>
<dbReference type="SUPFAM" id="SSF103473">
    <property type="entry name" value="MFS general substrate transporter"/>
    <property type="match status" value="1"/>
</dbReference>
<feature type="transmembrane region" description="Helical" evidence="7">
    <location>
        <begin position="119"/>
        <end position="137"/>
    </location>
</feature>
<sequence length="477" mass="51080">MLFMMLAAMDVTIVSTAVPQVVADLGDFSLFTWVFSIYLLAQTVTIPIYGKLADVYGRKPILLTGSVVFLMSSAAAAAAWNMHSLILFRGIQGLGAGAMVATITTLAGDLYSLRERAKIQGFLSSVWGVAAIAGPLLGGTFTEFISWRWIFLVNVPIGIVAISLLVAFLHEQREPKQHQVDYLGSAAILAAVSTLILALLEGGQAWPWLSFQSVAIFTLALVFIAFAVWTQRRAAEPIMPGWLWRRPSLAGANISMIGMGFMVMGPVAYLPTFAQSVYGVNAITAGLVLAVMSLSWPTASALSGRLYLRIGFRNTALIGSSLACTAALLFLLLPYQAPLWRVAAIQVLIGAGFGLMSTSTLVGAQSSVDWGRRGVVTGANMFARFLGQSLGVAVFGALFNASLKRAIQNPPAHLHTSLPAELDSILSVLNTAGISLPVKEYLRQAVYNATHDLYTGLFVVATLTLFTIWASPKHFSS</sequence>
<feature type="transmembrane region" description="Helical" evidence="7">
    <location>
        <begin position="453"/>
        <end position="471"/>
    </location>
</feature>
<dbReference type="Gene3D" id="1.20.1250.20">
    <property type="entry name" value="MFS general substrate transporter like domains"/>
    <property type="match status" value="1"/>
</dbReference>
<feature type="transmembrane region" description="Helical" evidence="7">
    <location>
        <begin position="343"/>
        <end position="364"/>
    </location>
</feature>
<keyword evidence="4 7" id="KW-0812">Transmembrane</keyword>
<dbReference type="AlphaFoldDB" id="A0A432X255"/>
<feature type="domain" description="Major facilitator superfamily (MFS) profile" evidence="8">
    <location>
        <begin position="1"/>
        <end position="473"/>
    </location>
</feature>
<feature type="transmembrane region" description="Helical" evidence="7">
    <location>
        <begin position="316"/>
        <end position="337"/>
    </location>
</feature>
<protein>
    <submittedName>
        <fullName evidence="9">MFS transporter</fullName>
    </submittedName>
</protein>
<feature type="transmembrane region" description="Helical" evidence="7">
    <location>
        <begin position="149"/>
        <end position="170"/>
    </location>
</feature>
<reference evidence="9 10" key="1">
    <citation type="journal article" date="2011" name="Front. Microbiol.">
        <title>Genomic signatures of strain selection and enhancement in Bacillus atrophaeus var. globigii, a historical biowarfare simulant.</title>
        <authorList>
            <person name="Gibbons H.S."/>
            <person name="Broomall S.M."/>
            <person name="McNew L.A."/>
            <person name="Daligault H."/>
            <person name="Chapman C."/>
            <person name="Bruce D."/>
            <person name="Karavis M."/>
            <person name="Krepps M."/>
            <person name="McGregor P.A."/>
            <person name="Hong C."/>
            <person name="Park K.H."/>
            <person name="Akmal A."/>
            <person name="Feldman A."/>
            <person name="Lin J.S."/>
            <person name="Chang W.E."/>
            <person name="Higgs B.W."/>
            <person name="Demirev P."/>
            <person name="Lindquist J."/>
            <person name="Liem A."/>
            <person name="Fochler E."/>
            <person name="Read T.D."/>
            <person name="Tapia R."/>
            <person name="Johnson S."/>
            <person name="Bishop-Lilly K.A."/>
            <person name="Detter C."/>
            <person name="Han C."/>
            <person name="Sozhamannan S."/>
            <person name="Rosenzweig C.N."/>
            <person name="Skowronski E.W."/>
        </authorList>
    </citation>
    <scope>NUCLEOTIDE SEQUENCE [LARGE SCALE GENOMIC DNA]</scope>
    <source>
        <strain evidence="9 10">AIT1</strain>
    </source>
</reference>
<dbReference type="PANTHER" id="PTHR23501">
    <property type="entry name" value="MAJOR FACILITATOR SUPERFAMILY"/>
    <property type="match status" value="1"/>
</dbReference>
<feature type="transmembrane region" description="Helical" evidence="7">
    <location>
        <begin position="276"/>
        <end position="296"/>
    </location>
</feature>
<keyword evidence="3" id="KW-1003">Cell membrane</keyword>
<feature type="transmembrane region" description="Helical" evidence="7">
    <location>
        <begin position="182"/>
        <end position="200"/>
    </location>
</feature>
<organism evidence="9 10">
    <name type="scientific">Aliidiomarina taiwanensis</name>
    <dbReference type="NCBI Taxonomy" id="946228"/>
    <lineage>
        <taxon>Bacteria</taxon>
        <taxon>Pseudomonadati</taxon>
        <taxon>Pseudomonadota</taxon>
        <taxon>Gammaproteobacteria</taxon>
        <taxon>Alteromonadales</taxon>
        <taxon>Idiomarinaceae</taxon>
        <taxon>Aliidiomarina</taxon>
    </lineage>
</organism>
<dbReference type="EMBL" id="PIPQ01000003">
    <property type="protein sequence ID" value="RUO40625.1"/>
    <property type="molecule type" value="Genomic_DNA"/>
</dbReference>
<dbReference type="Pfam" id="PF07690">
    <property type="entry name" value="MFS_1"/>
    <property type="match status" value="1"/>
</dbReference>
<evidence type="ECO:0000256" key="6">
    <source>
        <dbReference type="ARBA" id="ARBA00023136"/>
    </source>
</evidence>
<proteinExistence type="predicted"/>
<dbReference type="GO" id="GO:0022857">
    <property type="term" value="F:transmembrane transporter activity"/>
    <property type="evidence" value="ECO:0007669"/>
    <property type="project" value="InterPro"/>
</dbReference>
<dbReference type="InterPro" id="IPR020846">
    <property type="entry name" value="MFS_dom"/>
</dbReference>
<evidence type="ECO:0000256" key="1">
    <source>
        <dbReference type="ARBA" id="ARBA00004651"/>
    </source>
</evidence>
<keyword evidence="5 7" id="KW-1133">Transmembrane helix</keyword>
<dbReference type="CDD" id="cd17502">
    <property type="entry name" value="MFS_Azr1_MDR_like"/>
    <property type="match status" value="1"/>
</dbReference>
<evidence type="ECO:0000256" key="3">
    <source>
        <dbReference type="ARBA" id="ARBA00022475"/>
    </source>
</evidence>
<evidence type="ECO:0000256" key="4">
    <source>
        <dbReference type="ARBA" id="ARBA00022692"/>
    </source>
</evidence>
<evidence type="ECO:0000313" key="9">
    <source>
        <dbReference type="EMBL" id="RUO40625.1"/>
    </source>
</evidence>
<dbReference type="PRINTS" id="PR01036">
    <property type="entry name" value="TCRTETB"/>
</dbReference>
<feature type="transmembrane region" description="Helical" evidence="7">
    <location>
        <begin position="29"/>
        <end position="49"/>
    </location>
</feature>
<feature type="transmembrane region" description="Helical" evidence="7">
    <location>
        <begin position="86"/>
        <end position="107"/>
    </location>
</feature>
<feature type="transmembrane region" description="Helical" evidence="7">
    <location>
        <begin position="61"/>
        <end position="80"/>
    </location>
</feature>
<evidence type="ECO:0000259" key="8">
    <source>
        <dbReference type="PROSITE" id="PS50850"/>
    </source>
</evidence>
<accession>A0A432X255</accession>
<gene>
    <name evidence="9" type="ORF">CWE15_06750</name>
</gene>
<feature type="transmembrane region" description="Helical" evidence="7">
    <location>
        <begin position="206"/>
        <end position="229"/>
    </location>
</feature>
<evidence type="ECO:0000256" key="5">
    <source>
        <dbReference type="ARBA" id="ARBA00022989"/>
    </source>
</evidence>
<feature type="transmembrane region" description="Helical" evidence="7">
    <location>
        <begin position="250"/>
        <end position="270"/>
    </location>
</feature>
<evidence type="ECO:0000313" key="10">
    <source>
        <dbReference type="Proteomes" id="UP000286976"/>
    </source>
</evidence>
<dbReference type="GO" id="GO:0005886">
    <property type="term" value="C:plasma membrane"/>
    <property type="evidence" value="ECO:0007669"/>
    <property type="project" value="UniProtKB-SubCell"/>
</dbReference>
<comment type="caution">
    <text evidence="9">The sequence shown here is derived from an EMBL/GenBank/DDBJ whole genome shotgun (WGS) entry which is preliminary data.</text>
</comment>
<keyword evidence="2" id="KW-0813">Transport</keyword>
<keyword evidence="10" id="KW-1185">Reference proteome</keyword>
<dbReference type="Gene3D" id="1.20.1720.10">
    <property type="entry name" value="Multidrug resistance protein D"/>
    <property type="match status" value="1"/>
</dbReference>
<evidence type="ECO:0000256" key="2">
    <source>
        <dbReference type="ARBA" id="ARBA00022448"/>
    </source>
</evidence>
<evidence type="ECO:0000256" key="7">
    <source>
        <dbReference type="SAM" id="Phobius"/>
    </source>
</evidence>
<dbReference type="PROSITE" id="PS50850">
    <property type="entry name" value="MFS"/>
    <property type="match status" value="1"/>
</dbReference>
<dbReference type="InterPro" id="IPR011701">
    <property type="entry name" value="MFS"/>
</dbReference>
<comment type="subcellular location">
    <subcellularLocation>
        <location evidence="1">Cell membrane</location>
        <topology evidence="1">Multi-pass membrane protein</topology>
    </subcellularLocation>
</comment>
<keyword evidence="6 7" id="KW-0472">Membrane</keyword>
<dbReference type="OrthoDB" id="9814303at2"/>